<dbReference type="GO" id="GO:0005524">
    <property type="term" value="F:ATP binding"/>
    <property type="evidence" value="ECO:0007669"/>
    <property type="project" value="UniProtKB-KW"/>
</dbReference>
<dbReference type="AlphaFoldDB" id="A0AAV8DDV2"/>
<evidence type="ECO:0000256" key="2">
    <source>
        <dbReference type="ARBA" id="ARBA00007381"/>
    </source>
</evidence>
<dbReference type="PROSITE" id="PS01036">
    <property type="entry name" value="HSP70_3"/>
    <property type="match status" value="1"/>
</dbReference>
<dbReference type="FunFam" id="2.60.34.10:FF:000002">
    <property type="entry name" value="Heat shock 70 kDa"/>
    <property type="match status" value="1"/>
</dbReference>
<dbReference type="FunFam" id="3.90.640.10:FF:000153">
    <property type="entry name" value="Endoplasmic reticulum chaperone BiP"/>
    <property type="match status" value="1"/>
</dbReference>
<reference evidence="10" key="1">
    <citation type="submission" date="2022-08" db="EMBL/GenBank/DDBJ databases">
        <authorList>
            <person name="Marques A."/>
        </authorList>
    </citation>
    <scope>NUCLEOTIDE SEQUENCE</scope>
    <source>
        <strain evidence="10">RhyPub2mFocal</strain>
        <tissue evidence="10">Leaves</tissue>
    </source>
</reference>
<evidence type="ECO:0000256" key="4">
    <source>
        <dbReference type="ARBA" id="ARBA00022741"/>
    </source>
</evidence>
<gene>
    <name evidence="10" type="ORF">LUZ62_077152</name>
</gene>
<dbReference type="FunFam" id="3.30.420.40:FF:000545">
    <property type="entry name" value="Endoplasmic reticulum chaperone BiP"/>
    <property type="match status" value="1"/>
</dbReference>
<organism evidence="10 11">
    <name type="scientific">Rhynchospora pubera</name>
    <dbReference type="NCBI Taxonomy" id="906938"/>
    <lineage>
        <taxon>Eukaryota</taxon>
        <taxon>Viridiplantae</taxon>
        <taxon>Streptophyta</taxon>
        <taxon>Embryophyta</taxon>
        <taxon>Tracheophyta</taxon>
        <taxon>Spermatophyta</taxon>
        <taxon>Magnoliopsida</taxon>
        <taxon>Liliopsida</taxon>
        <taxon>Poales</taxon>
        <taxon>Cyperaceae</taxon>
        <taxon>Cyperoideae</taxon>
        <taxon>Rhynchosporeae</taxon>
        <taxon>Rhynchospora</taxon>
    </lineage>
</organism>
<dbReference type="FunFam" id="1.20.1270.10:FF:000015">
    <property type="entry name" value="Luminal-binding protein 5"/>
    <property type="match status" value="1"/>
</dbReference>
<dbReference type="SUPFAM" id="SSF100920">
    <property type="entry name" value="Heat shock protein 70kD (HSP70), peptide-binding domain"/>
    <property type="match status" value="1"/>
</dbReference>
<dbReference type="GO" id="GO:0005788">
    <property type="term" value="C:endoplasmic reticulum lumen"/>
    <property type="evidence" value="ECO:0007669"/>
    <property type="project" value="UniProtKB-SubCell"/>
</dbReference>
<keyword evidence="5" id="KW-0256">Endoplasmic reticulum</keyword>
<dbReference type="SUPFAM" id="SSF53067">
    <property type="entry name" value="Actin-like ATPase domain"/>
    <property type="match status" value="2"/>
</dbReference>
<keyword evidence="11" id="KW-1185">Reference proteome</keyword>
<dbReference type="PANTHER" id="PTHR19375">
    <property type="entry name" value="HEAT SHOCK PROTEIN 70KDA"/>
    <property type="match status" value="1"/>
</dbReference>
<dbReference type="Proteomes" id="UP001140206">
    <property type="component" value="Chromosome 4"/>
</dbReference>
<dbReference type="EMBL" id="JAMFTS010000004">
    <property type="protein sequence ID" value="KAJ4766777.1"/>
    <property type="molecule type" value="Genomic_DNA"/>
</dbReference>
<dbReference type="Gene3D" id="3.90.640.10">
    <property type="entry name" value="Actin, Chain A, domain 4"/>
    <property type="match status" value="1"/>
</dbReference>
<keyword evidence="6 7" id="KW-0067">ATP-binding</keyword>
<protein>
    <submittedName>
        <fullName evidence="10">Heat shock protein 70</fullName>
    </submittedName>
</protein>
<comment type="caution">
    <text evidence="10">The sequence shown here is derived from an EMBL/GenBank/DDBJ whole genome shotgun (WGS) entry which is preliminary data.</text>
</comment>
<evidence type="ECO:0000256" key="1">
    <source>
        <dbReference type="ARBA" id="ARBA00004319"/>
    </source>
</evidence>
<keyword evidence="10" id="KW-0346">Stress response</keyword>
<keyword evidence="4 7" id="KW-0547">Nucleotide-binding</keyword>
<dbReference type="Gene3D" id="3.30.420.40">
    <property type="match status" value="2"/>
</dbReference>
<dbReference type="PRINTS" id="PR00301">
    <property type="entry name" value="HEATSHOCK70"/>
</dbReference>
<proteinExistence type="inferred from homology"/>
<keyword evidence="3" id="KW-0732">Signal</keyword>
<dbReference type="Gene3D" id="1.20.1270.10">
    <property type="match status" value="1"/>
</dbReference>
<dbReference type="InterPro" id="IPR029047">
    <property type="entry name" value="HSP70_peptide-bd_sf"/>
</dbReference>
<dbReference type="Gene3D" id="2.60.34.10">
    <property type="entry name" value="Substrate Binding Domain Of DNAk, Chain A, domain 1"/>
    <property type="match status" value="1"/>
</dbReference>
<dbReference type="GO" id="GO:0140662">
    <property type="term" value="F:ATP-dependent protein folding chaperone"/>
    <property type="evidence" value="ECO:0007669"/>
    <property type="project" value="InterPro"/>
</dbReference>
<dbReference type="Pfam" id="PF00012">
    <property type="entry name" value="HSP70"/>
    <property type="match status" value="1"/>
</dbReference>
<evidence type="ECO:0000256" key="9">
    <source>
        <dbReference type="SAM" id="MobiDB-lite"/>
    </source>
</evidence>
<evidence type="ECO:0000256" key="7">
    <source>
        <dbReference type="RuleBase" id="RU003322"/>
    </source>
</evidence>
<dbReference type="SUPFAM" id="SSF100934">
    <property type="entry name" value="Heat shock protein 70kD (HSP70), C-terminal subdomain"/>
    <property type="match status" value="1"/>
</dbReference>
<dbReference type="InterPro" id="IPR043129">
    <property type="entry name" value="ATPase_NBD"/>
</dbReference>
<name>A0AAV8DDV2_9POAL</name>
<dbReference type="PROSITE" id="PS00329">
    <property type="entry name" value="HSP70_2"/>
    <property type="match status" value="1"/>
</dbReference>
<evidence type="ECO:0000256" key="6">
    <source>
        <dbReference type="ARBA" id="ARBA00022840"/>
    </source>
</evidence>
<feature type="coiled-coil region" evidence="8">
    <location>
        <begin position="131"/>
        <end position="158"/>
    </location>
</feature>
<comment type="similarity">
    <text evidence="2 7">Belongs to the heat shock protein 70 family.</text>
</comment>
<dbReference type="NCBIfam" id="NF001413">
    <property type="entry name" value="PRK00290.1"/>
    <property type="match status" value="1"/>
</dbReference>
<dbReference type="InterPro" id="IPR029048">
    <property type="entry name" value="HSP70_C_sf"/>
</dbReference>
<accession>A0AAV8DDV2</accession>
<comment type="subcellular location">
    <subcellularLocation>
        <location evidence="1">Endoplasmic reticulum lumen</location>
    </subcellularLocation>
</comment>
<keyword evidence="8" id="KW-0175">Coiled coil</keyword>
<evidence type="ECO:0000313" key="10">
    <source>
        <dbReference type="EMBL" id="KAJ4766777.1"/>
    </source>
</evidence>
<evidence type="ECO:0000256" key="5">
    <source>
        <dbReference type="ARBA" id="ARBA00022824"/>
    </source>
</evidence>
<feature type="region of interest" description="Disordered" evidence="9">
    <location>
        <begin position="489"/>
        <end position="513"/>
    </location>
</feature>
<evidence type="ECO:0000256" key="3">
    <source>
        <dbReference type="ARBA" id="ARBA00022729"/>
    </source>
</evidence>
<dbReference type="InterPro" id="IPR013126">
    <property type="entry name" value="Hsp_70_fam"/>
</dbReference>
<evidence type="ECO:0000256" key="8">
    <source>
        <dbReference type="SAM" id="Coils"/>
    </source>
</evidence>
<feature type="compositionally biased region" description="Acidic residues" evidence="9">
    <location>
        <begin position="502"/>
        <end position="513"/>
    </location>
</feature>
<sequence length="513" mass="56492">MILTKMKETAEAYLGKKIKDAVITVPAYFNDAQRQSTKDAGTIAGLNVVRIINEPTAAAIAYGLDKKGGEKNILVFDLGGGTFDVSILTVDNGVFEVLATNGDTHLGGEDFDQRIMEYFIKLIKKKHGKDISKDNRALGKLRREAERAKRALSNQHQVRVEIESLFDGVDLSESLTRARFEELNNDLFRQTMGPVKQAMEDAGLQKNQIDEIVLVGGSTRIPKIQQLLKDFFDGKEPSKGVNPDEAVAYGAAVQGGILSGEGGDETKDILLLDVAPLTLGIETVGGVMTELIPRNTVIPSKKSKVFTTYQDQQTTVTIQVFEGERSMTKDNRLLGKFDLSGIPPAPRGTPQIEVTFEIDANGILNVKAEEKGAGKSAKITITNEKGRLSQEEIESMIREAEEFAEEDKKLKEKIDAKNSLETYVYNIKNTVTDKDKLADKLESEEKEKIEEAVKEALEWLDDNQNAEKEYYEDKLKEVEAVCNPIMSSVYQRSGGAPGGAESSEDDGDDELSL</sequence>
<feature type="coiled-coil region" evidence="8">
    <location>
        <begin position="393"/>
        <end position="469"/>
    </location>
</feature>
<dbReference type="InterPro" id="IPR018181">
    <property type="entry name" value="Heat_shock_70_CS"/>
</dbReference>
<evidence type="ECO:0000313" key="11">
    <source>
        <dbReference type="Proteomes" id="UP001140206"/>
    </source>
</evidence>